<dbReference type="InterPro" id="IPR011110">
    <property type="entry name" value="Reg_prop"/>
</dbReference>
<name>A0ABW3QHZ5_9BACT</name>
<dbReference type="InterPro" id="IPR005467">
    <property type="entry name" value="His_kinase_dom"/>
</dbReference>
<dbReference type="Pfam" id="PF12833">
    <property type="entry name" value="HTH_18"/>
    <property type="match status" value="1"/>
</dbReference>
<feature type="domain" description="Response regulatory" evidence="9">
    <location>
        <begin position="1091"/>
        <end position="1206"/>
    </location>
</feature>
<dbReference type="CDD" id="cd00082">
    <property type="entry name" value="HisKA"/>
    <property type="match status" value="1"/>
</dbReference>
<dbReference type="Gene3D" id="2.60.40.10">
    <property type="entry name" value="Immunoglobulins"/>
    <property type="match status" value="1"/>
</dbReference>
<keyword evidence="11" id="KW-1185">Reference proteome</keyword>
<feature type="domain" description="Histidine kinase" evidence="8">
    <location>
        <begin position="825"/>
        <end position="1041"/>
    </location>
</feature>
<evidence type="ECO:0000313" key="10">
    <source>
        <dbReference type="EMBL" id="MFD1143545.1"/>
    </source>
</evidence>
<proteinExistence type="predicted"/>
<dbReference type="Pfam" id="PF07494">
    <property type="entry name" value="Reg_prop"/>
    <property type="match status" value="6"/>
</dbReference>
<dbReference type="PROSITE" id="PS50109">
    <property type="entry name" value="HIS_KIN"/>
    <property type="match status" value="1"/>
</dbReference>
<dbReference type="SMART" id="SM00387">
    <property type="entry name" value="HATPase_c"/>
    <property type="match status" value="1"/>
</dbReference>
<dbReference type="PROSITE" id="PS50110">
    <property type="entry name" value="RESPONSE_REGULATORY"/>
    <property type="match status" value="1"/>
</dbReference>
<reference evidence="11" key="1">
    <citation type="journal article" date="2019" name="Int. J. Syst. Evol. Microbiol.">
        <title>The Global Catalogue of Microorganisms (GCM) 10K type strain sequencing project: providing services to taxonomists for standard genome sequencing and annotation.</title>
        <authorList>
            <consortium name="The Broad Institute Genomics Platform"/>
            <consortium name="The Broad Institute Genome Sequencing Center for Infectious Disease"/>
            <person name="Wu L."/>
            <person name="Ma J."/>
        </authorList>
    </citation>
    <scope>NUCLEOTIDE SEQUENCE [LARGE SCALE GENOMIC DNA]</scope>
    <source>
        <strain evidence="11">CCUG 55608</strain>
    </source>
</reference>
<dbReference type="SUPFAM" id="SSF52172">
    <property type="entry name" value="CheY-like"/>
    <property type="match status" value="1"/>
</dbReference>
<dbReference type="Gene3D" id="1.10.287.130">
    <property type="match status" value="1"/>
</dbReference>
<evidence type="ECO:0000256" key="4">
    <source>
        <dbReference type="ARBA" id="ARBA00023015"/>
    </source>
</evidence>
<dbReference type="PANTHER" id="PTHR43547">
    <property type="entry name" value="TWO-COMPONENT HISTIDINE KINASE"/>
    <property type="match status" value="1"/>
</dbReference>
<dbReference type="InterPro" id="IPR011123">
    <property type="entry name" value="Y_Y_Y"/>
</dbReference>
<dbReference type="InterPro" id="IPR009057">
    <property type="entry name" value="Homeodomain-like_sf"/>
</dbReference>
<dbReference type="EMBL" id="JBHTLP010000014">
    <property type="protein sequence ID" value="MFD1143545.1"/>
    <property type="molecule type" value="Genomic_DNA"/>
</dbReference>
<sequence length="1358" mass="154244">MKEGLSLGMVNSITQDNDGLMWFATGDGLNRFDGTSFKVFKHQPEDPKSLSSNFVKVVFKDHNGTVWASSRSGLNEFVPAQQHFNRYQPNPAGNGKDVTDISQGSRNNLWLTVNGSGFASFDLKYHRFTYFSKSNCSGLTTNSILNVFEDSRGWLWLGTRDSGVNVLRKNRQGQWVSAPVDGKSLPKVRIHAIYEDRLKNVWIASAKGLLLYKRTENRFYDLHLKTFYRSDIYLSLLEDDRGHLLIGVQDGGLYRFDLNQVRTRQPAEFTFEAVKNHDNKGITQRSVQSLFRDRDQNIWLGTYGEGVYLISSLPEYFKKFEKKVADARAEGLQRFYGMCVDRDGYLWLGTDGDGIYKTKPTGELVRHYAVDGKPGSLTDGAIIAAYRDRDNQLWFGSYSKGLFRYDPRTDTFQRFSHDPANPASLAKNDVRVIFEDSRRNLWVGTNGGGLSLLNRQTGTFTSFIPSNSSINSNDVRALAEDHAGNLWIGTYGGGLNRLDTKTMLFTSFFNQPQQTPYLSNHIIFSLHFDLADRLLIGSEGNGLLIYDLARKTTRLYSEKNGLANNVINAIQAEDAYKIWVSTNRGLSRINLSNHRIENFDHNNGLQDGQFNPNSALSDPRTGLMYFGGTGGWNSFNPKTVKPSGYQPKVMITGLRIFGQNGPGDAEEVGENLIHHPTGSEAQLVLEPSQPVFSIQYTALNYAYPDQNKFAYKLDGLDKDWNYVGNEHGATYRYLPAGNYTFMVKAANHDGTWFDDYAAVRVTVLPPWYRTWWAYCLYAMAGALLIYYYQRYKLGQQQLRYDIELARMEQRKEKELNEKKLSFFTNIAHEFRSPLTLIINPVQELLAAQPPQKDETNLNSIYRNAKRLLSLVDQLLLFRKAEQQTDRLHPVLLNLPALTKEVYHCFQHQAEQKHIQFDFLSETDELPISGDWEQIEIALFNLVANALKFTPDHGKVTLAIRDNGDQVFVTVRDTGPGIPEQVGDRIFKAFHQYKDDRFFSRGGFGIGLHLAKTFVENHFGTLTYESQPDQGTVFTMMLWKHHPNLNPVAQVNVASASVLLEELSGGATLAATPKEVPQGREILDELRAGTHTLLLVDDDAEIRQYLRQLFAGQYNLLEASDGTEGLELVRQHQPDLVISDVLMGEMTGIELCRQIKMDASLSHILVILLTASTSQESRLQGIEGGADDYISKPFDKELLVARVAAILKSRRDLQQYFYNEITLQTNDLKISPEYTEFLRECIRIVENHLTDPTFTIKVLAGEIGMSHSTLYGRIKSISGQSMNRFIRFIRLRKAAQLLITTDNTILETAFQVGINDIKYFREQFHKLFGMKPSEYVKKYRKPFHKNSTAHTNVLLPKTL</sequence>
<dbReference type="SMART" id="SM00342">
    <property type="entry name" value="HTH_ARAC"/>
    <property type="match status" value="1"/>
</dbReference>
<dbReference type="InterPro" id="IPR036890">
    <property type="entry name" value="HATPase_C_sf"/>
</dbReference>
<dbReference type="Gene3D" id="2.130.10.10">
    <property type="entry name" value="YVTN repeat-like/Quinoprotein amine dehydrogenase"/>
    <property type="match status" value="3"/>
</dbReference>
<evidence type="ECO:0000256" key="2">
    <source>
        <dbReference type="ARBA" id="ARBA00012438"/>
    </source>
</evidence>
<dbReference type="InterPro" id="IPR015943">
    <property type="entry name" value="WD40/YVTN_repeat-like_dom_sf"/>
</dbReference>
<dbReference type="Pfam" id="PF00072">
    <property type="entry name" value="Response_reg"/>
    <property type="match status" value="1"/>
</dbReference>
<keyword evidence="4" id="KW-0805">Transcription regulation</keyword>
<dbReference type="InterPro" id="IPR003661">
    <property type="entry name" value="HisK_dim/P_dom"/>
</dbReference>
<dbReference type="SUPFAM" id="SSF46689">
    <property type="entry name" value="Homeodomain-like"/>
    <property type="match status" value="1"/>
</dbReference>
<evidence type="ECO:0000259" key="9">
    <source>
        <dbReference type="PROSITE" id="PS50110"/>
    </source>
</evidence>
<dbReference type="InterPro" id="IPR011006">
    <property type="entry name" value="CheY-like_superfamily"/>
</dbReference>
<dbReference type="EC" id="2.7.13.3" evidence="2"/>
<dbReference type="PROSITE" id="PS01124">
    <property type="entry name" value="HTH_ARAC_FAMILY_2"/>
    <property type="match status" value="1"/>
</dbReference>
<dbReference type="SUPFAM" id="SSF101898">
    <property type="entry name" value="NHL repeat"/>
    <property type="match status" value="1"/>
</dbReference>
<dbReference type="CDD" id="cd00075">
    <property type="entry name" value="HATPase"/>
    <property type="match status" value="1"/>
</dbReference>
<dbReference type="SUPFAM" id="SSF47384">
    <property type="entry name" value="Homodimeric domain of signal transducing histidine kinase"/>
    <property type="match status" value="1"/>
</dbReference>
<evidence type="ECO:0000259" key="7">
    <source>
        <dbReference type="PROSITE" id="PS01124"/>
    </source>
</evidence>
<dbReference type="Gene3D" id="3.40.50.2300">
    <property type="match status" value="1"/>
</dbReference>
<gene>
    <name evidence="10" type="ORF">ACFQ4C_20630</name>
</gene>
<dbReference type="SMART" id="SM00388">
    <property type="entry name" value="HisKA"/>
    <property type="match status" value="1"/>
</dbReference>
<feature type="domain" description="HTH araC/xylS-type" evidence="7">
    <location>
        <begin position="1238"/>
        <end position="1337"/>
    </location>
</feature>
<feature type="modified residue" description="4-aspartylphosphate" evidence="6">
    <location>
        <position position="1139"/>
    </location>
</feature>
<dbReference type="Pfam" id="PF07495">
    <property type="entry name" value="Y_Y_Y"/>
    <property type="match status" value="1"/>
</dbReference>
<dbReference type="InterPro" id="IPR013783">
    <property type="entry name" value="Ig-like_fold"/>
</dbReference>
<evidence type="ECO:0000256" key="5">
    <source>
        <dbReference type="ARBA" id="ARBA00023163"/>
    </source>
</evidence>
<dbReference type="SMART" id="SM00448">
    <property type="entry name" value="REC"/>
    <property type="match status" value="1"/>
</dbReference>
<evidence type="ECO:0000256" key="1">
    <source>
        <dbReference type="ARBA" id="ARBA00000085"/>
    </source>
</evidence>
<dbReference type="InterPro" id="IPR004358">
    <property type="entry name" value="Sig_transdc_His_kin-like_C"/>
</dbReference>
<keyword evidence="5" id="KW-0804">Transcription</keyword>
<comment type="catalytic activity">
    <reaction evidence="1">
        <text>ATP + protein L-histidine = ADP + protein N-phospho-L-histidine.</text>
        <dbReference type="EC" id="2.7.13.3"/>
    </reaction>
</comment>
<dbReference type="SUPFAM" id="SSF55874">
    <property type="entry name" value="ATPase domain of HSP90 chaperone/DNA topoisomerase II/histidine kinase"/>
    <property type="match status" value="1"/>
</dbReference>
<keyword evidence="3 6" id="KW-0597">Phosphoprotein</keyword>
<dbReference type="SUPFAM" id="SSF63829">
    <property type="entry name" value="Calcium-dependent phosphotriesterase"/>
    <property type="match status" value="2"/>
</dbReference>
<organism evidence="10 11">
    <name type="scientific">Larkinella insperata</name>
    <dbReference type="NCBI Taxonomy" id="332158"/>
    <lineage>
        <taxon>Bacteria</taxon>
        <taxon>Pseudomonadati</taxon>
        <taxon>Bacteroidota</taxon>
        <taxon>Cytophagia</taxon>
        <taxon>Cytophagales</taxon>
        <taxon>Spirosomataceae</taxon>
        <taxon>Larkinella</taxon>
    </lineage>
</organism>
<dbReference type="InterPro" id="IPR018060">
    <property type="entry name" value="HTH_AraC"/>
</dbReference>
<protein>
    <recommendedName>
        <fullName evidence="2">histidine kinase</fullName>
        <ecNumber evidence="2">2.7.13.3</ecNumber>
    </recommendedName>
</protein>
<evidence type="ECO:0000256" key="3">
    <source>
        <dbReference type="ARBA" id="ARBA00022553"/>
    </source>
</evidence>
<dbReference type="InterPro" id="IPR001789">
    <property type="entry name" value="Sig_transdc_resp-reg_receiver"/>
</dbReference>
<dbReference type="Pfam" id="PF02518">
    <property type="entry name" value="HATPase_c"/>
    <property type="match status" value="1"/>
</dbReference>
<accession>A0ABW3QHZ5</accession>
<dbReference type="Gene3D" id="3.30.565.10">
    <property type="entry name" value="Histidine kinase-like ATPase, C-terminal domain"/>
    <property type="match status" value="1"/>
</dbReference>
<evidence type="ECO:0000313" key="11">
    <source>
        <dbReference type="Proteomes" id="UP001597116"/>
    </source>
</evidence>
<evidence type="ECO:0000259" key="8">
    <source>
        <dbReference type="PROSITE" id="PS50109"/>
    </source>
</evidence>
<evidence type="ECO:0000256" key="6">
    <source>
        <dbReference type="PROSITE-ProRule" id="PRU00169"/>
    </source>
</evidence>
<dbReference type="InterPro" id="IPR036097">
    <property type="entry name" value="HisK_dim/P_sf"/>
</dbReference>
<dbReference type="PRINTS" id="PR00344">
    <property type="entry name" value="BCTRLSENSOR"/>
</dbReference>
<dbReference type="RefSeq" id="WP_379884419.1">
    <property type="nucleotide sequence ID" value="NZ_JBHTLP010000014.1"/>
</dbReference>
<comment type="caution">
    <text evidence="10">The sequence shown here is derived from an EMBL/GenBank/DDBJ whole genome shotgun (WGS) entry which is preliminary data.</text>
</comment>
<dbReference type="Gene3D" id="1.10.10.60">
    <property type="entry name" value="Homeodomain-like"/>
    <property type="match status" value="1"/>
</dbReference>
<dbReference type="InterPro" id="IPR003594">
    <property type="entry name" value="HATPase_dom"/>
</dbReference>
<dbReference type="Pfam" id="PF00512">
    <property type="entry name" value="HisKA"/>
    <property type="match status" value="1"/>
</dbReference>
<dbReference type="PANTHER" id="PTHR43547:SF2">
    <property type="entry name" value="HYBRID SIGNAL TRANSDUCTION HISTIDINE KINASE C"/>
    <property type="match status" value="1"/>
</dbReference>
<dbReference type="Proteomes" id="UP001597116">
    <property type="component" value="Unassembled WGS sequence"/>
</dbReference>